<evidence type="ECO:0000313" key="3">
    <source>
        <dbReference type="Proteomes" id="UP000287410"/>
    </source>
</evidence>
<proteinExistence type="predicted"/>
<keyword evidence="1" id="KW-0812">Transmembrane</keyword>
<gene>
    <name evidence="2" type="ORF">CWE12_02145</name>
</gene>
<organism evidence="2 3">
    <name type="scientific">Aliidiomarina sedimenti</name>
    <dbReference type="NCBI Taxonomy" id="1933879"/>
    <lineage>
        <taxon>Bacteria</taxon>
        <taxon>Pseudomonadati</taxon>
        <taxon>Pseudomonadota</taxon>
        <taxon>Gammaproteobacteria</taxon>
        <taxon>Alteromonadales</taxon>
        <taxon>Idiomarinaceae</taxon>
        <taxon>Aliidiomarina</taxon>
    </lineage>
</organism>
<feature type="transmembrane region" description="Helical" evidence="1">
    <location>
        <begin position="54"/>
        <end position="76"/>
    </location>
</feature>
<evidence type="ECO:0000313" key="2">
    <source>
        <dbReference type="EMBL" id="RUO31822.1"/>
    </source>
</evidence>
<dbReference type="Pfam" id="PF11872">
    <property type="entry name" value="DUF3392"/>
    <property type="match status" value="1"/>
</dbReference>
<dbReference type="RefSeq" id="WP_126788023.1">
    <property type="nucleotide sequence ID" value="NZ_PIPN01000001.1"/>
</dbReference>
<evidence type="ECO:0000256" key="1">
    <source>
        <dbReference type="SAM" id="Phobius"/>
    </source>
</evidence>
<accession>A0ABY0C1Z1</accession>
<dbReference type="EMBL" id="PIPN01000001">
    <property type="protein sequence ID" value="RUO31822.1"/>
    <property type="molecule type" value="Genomic_DNA"/>
</dbReference>
<keyword evidence="3" id="KW-1185">Reference proteome</keyword>
<keyword evidence="1" id="KW-1133">Transmembrane helix</keyword>
<feature type="transmembrane region" description="Helical" evidence="1">
    <location>
        <begin position="82"/>
        <end position="102"/>
    </location>
</feature>
<reference evidence="2 3" key="1">
    <citation type="journal article" date="2018" name="Front. Microbiol.">
        <title>Genome-Based Analysis Reveals the Taxonomy and Diversity of the Family Idiomarinaceae.</title>
        <authorList>
            <person name="Liu Y."/>
            <person name="Lai Q."/>
            <person name="Shao Z."/>
        </authorList>
    </citation>
    <scope>NUCLEOTIDE SEQUENCE [LARGE SCALE GENOMIC DNA]</scope>
    <source>
        <strain evidence="2 3">GBSy1</strain>
    </source>
</reference>
<feature type="transmembrane region" description="Helical" evidence="1">
    <location>
        <begin position="12"/>
        <end position="33"/>
    </location>
</feature>
<dbReference type="InterPro" id="IPR021813">
    <property type="entry name" value="DUF3392"/>
</dbReference>
<protein>
    <submittedName>
        <fullName evidence="2">DUF3392 domain-containing protein</fullName>
    </submittedName>
</protein>
<sequence>MFESWIVQASQWVRPHLMAVSLMVVATLLVLYGNNINAAVRRQIHHYHFVLRTTLFILLCAFGYGLLTSLLTPFFARQLAQLPNYYLAPVVLIVTITLGVLAERKGQA</sequence>
<dbReference type="Proteomes" id="UP000287410">
    <property type="component" value="Unassembled WGS sequence"/>
</dbReference>
<comment type="caution">
    <text evidence="2">The sequence shown here is derived from an EMBL/GenBank/DDBJ whole genome shotgun (WGS) entry which is preliminary data.</text>
</comment>
<keyword evidence="1" id="KW-0472">Membrane</keyword>
<name>A0ABY0C1Z1_9GAMM</name>